<comment type="pathway">
    <text evidence="5">Purine metabolism; XMP biosynthesis via salvage pathway; XMP from xanthine: step 1/1.</text>
</comment>
<proteinExistence type="inferred from homology"/>
<evidence type="ECO:0000256" key="5">
    <source>
        <dbReference type="HAMAP-Rule" id="MF_01184"/>
    </source>
</evidence>
<keyword evidence="1 5" id="KW-0963">Cytoplasm</keyword>
<dbReference type="Proteomes" id="UP001652461">
    <property type="component" value="Unassembled WGS sequence"/>
</dbReference>
<keyword evidence="9" id="KW-1185">Reference proteome</keyword>
<feature type="binding site" evidence="5">
    <location>
        <position position="157"/>
    </location>
    <ligand>
        <name>xanthine</name>
        <dbReference type="ChEBI" id="CHEBI:17712"/>
    </ligand>
</feature>
<evidence type="ECO:0000256" key="2">
    <source>
        <dbReference type="ARBA" id="ARBA00022676"/>
    </source>
</evidence>
<dbReference type="HAMAP" id="MF_01184">
    <property type="entry name" value="XPRTase"/>
    <property type="match status" value="1"/>
</dbReference>
<comment type="function">
    <text evidence="5">Converts the preformed base xanthine, a product of nucleic acid breakdown, to xanthosine 5'-monophosphate (XMP), so it can be reused for RNA or DNA synthesis.</text>
</comment>
<comment type="subcellular location">
    <subcellularLocation>
        <location evidence="5">Cytoplasm</location>
    </subcellularLocation>
</comment>
<gene>
    <name evidence="5" type="primary">xpt</name>
    <name evidence="8" type="ORF">OCV63_07620</name>
</gene>
<feature type="binding site" evidence="5">
    <location>
        <begin position="129"/>
        <end position="133"/>
    </location>
    <ligand>
        <name>5-phospho-alpha-D-ribose 1-diphosphate</name>
        <dbReference type="ChEBI" id="CHEBI:58017"/>
    </ligand>
</feature>
<evidence type="ECO:0000256" key="4">
    <source>
        <dbReference type="ARBA" id="ARBA00022726"/>
    </source>
</evidence>
<comment type="caution">
    <text evidence="8">The sequence shown here is derived from an EMBL/GenBank/DDBJ whole genome shotgun (WGS) entry which is preliminary data.</text>
</comment>
<dbReference type="InterPro" id="IPR029057">
    <property type="entry name" value="PRTase-like"/>
</dbReference>
<feature type="domain" description="Phosphoribosyltransferase" evidence="7">
    <location>
        <begin position="40"/>
        <end position="159"/>
    </location>
</feature>
<dbReference type="InterPro" id="IPR050118">
    <property type="entry name" value="Pur/Pyrimidine_PRTase"/>
</dbReference>
<comment type="subunit">
    <text evidence="5">Homodimer.</text>
</comment>
<evidence type="ECO:0000313" key="8">
    <source>
        <dbReference type="EMBL" id="MCU6696766.1"/>
    </source>
</evidence>
<comment type="catalytic activity">
    <reaction evidence="5">
        <text>XMP + diphosphate = xanthine + 5-phospho-alpha-D-ribose 1-diphosphate</text>
        <dbReference type="Rhea" id="RHEA:10800"/>
        <dbReference type="ChEBI" id="CHEBI:17712"/>
        <dbReference type="ChEBI" id="CHEBI:33019"/>
        <dbReference type="ChEBI" id="CHEBI:57464"/>
        <dbReference type="ChEBI" id="CHEBI:58017"/>
        <dbReference type="EC" id="2.4.2.22"/>
    </reaction>
</comment>
<dbReference type="PANTHER" id="PTHR43864:SF1">
    <property type="entry name" value="XANTHINE PHOSPHORIBOSYLTRANSFERASE"/>
    <property type="match status" value="1"/>
</dbReference>
<organism evidence="8 9">
    <name type="scientific">Laedolimicola ammoniilytica</name>
    <dbReference type="NCBI Taxonomy" id="2981771"/>
    <lineage>
        <taxon>Bacteria</taxon>
        <taxon>Bacillati</taxon>
        <taxon>Bacillota</taxon>
        <taxon>Clostridia</taxon>
        <taxon>Lachnospirales</taxon>
        <taxon>Lachnospiraceae</taxon>
        <taxon>Laedolimicola</taxon>
    </lineage>
</organism>
<sequence>MKALEEKILQEGVVVDGDILKVDGFVNHQVDVPLMEEIGKDMAEHFKEQGITKVFTIESSGIAPALFTAKELGVPLVILKKQQTADSLKTEVWQTEVVSYTKDTSYRLTLAKNYISDEDHVLIIDDFLANGEAATGAIRLIRKAHATVAGLGVLIEKAFQPGHEKLESQGIHVYAQASIQAFEDGKVVF</sequence>
<feature type="binding site" evidence="5">
    <location>
        <position position="27"/>
    </location>
    <ligand>
        <name>xanthine</name>
        <dbReference type="ChEBI" id="CHEBI:17712"/>
    </ligand>
</feature>
<feature type="binding site" evidence="5">
    <location>
        <position position="20"/>
    </location>
    <ligand>
        <name>xanthine</name>
        <dbReference type="ChEBI" id="CHEBI:17712"/>
    </ligand>
</feature>
<dbReference type="RefSeq" id="WP_158363254.1">
    <property type="nucleotide sequence ID" value="NZ_JAOQKC010000008.1"/>
</dbReference>
<dbReference type="Gene3D" id="3.40.50.2020">
    <property type="match status" value="1"/>
</dbReference>
<evidence type="ECO:0000259" key="7">
    <source>
        <dbReference type="Pfam" id="PF00156"/>
    </source>
</evidence>
<dbReference type="CDD" id="cd06223">
    <property type="entry name" value="PRTases_typeI"/>
    <property type="match status" value="1"/>
</dbReference>
<dbReference type="InterPro" id="IPR010079">
    <property type="entry name" value="Xanthine_PRibTrfase"/>
</dbReference>
<keyword evidence="3 5" id="KW-0808">Transferase</keyword>
<comment type="similarity">
    <text evidence="5">Belongs to the purine/pyrimidine phosphoribosyltransferase family. Xpt subfamily.</text>
</comment>
<dbReference type="NCBIfam" id="NF006671">
    <property type="entry name" value="PRK09219.1"/>
    <property type="match status" value="1"/>
</dbReference>
<evidence type="ECO:0000256" key="1">
    <source>
        <dbReference type="ARBA" id="ARBA00022490"/>
    </source>
</evidence>
<dbReference type="SUPFAM" id="SSF53271">
    <property type="entry name" value="PRTase-like"/>
    <property type="match status" value="1"/>
</dbReference>
<dbReference type="InterPro" id="IPR000836">
    <property type="entry name" value="PRTase_dom"/>
</dbReference>
<evidence type="ECO:0000313" key="9">
    <source>
        <dbReference type="Proteomes" id="UP001652461"/>
    </source>
</evidence>
<evidence type="ECO:0000256" key="3">
    <source>
        <dbReference type="ARBA" id="ARBA00022679"/>
    </source>
</evidence>
<dbReference type="GO" id="GO:0000310">
    <property type="term" value="F:xanthine phosphoribosyltransferase activity"/>
    <property type="evidence" value="ECO:0007669"/>
    <property type="project" value="UniProtKB-EC"/>
</dbReference>
<dbReference type="EMBL" id="JAOQKC010000008">
    <property type="protein sequence ID" value="MCU6696766.1"/>
    <property type="molecule type" value="Genomic_DNA"/>
</dbReference>
<evidence type="ECO:0000256" key="6">
    <source>
        <dbReference type="NCBIfam" id="TIGR01744"/>
    </source>
</evidence>
<dbReference type="EC" id="2.4.2.22" evidence="5 6"/>
<name>A0ABT2RWR3_9FIRM</name>
<keyword evidence="4 5" id="KW-0660">Purine salvage</keyword>
<keyword evidence="2 5" id="KW-0328">Glycosyltransferase</keyword>
<accession>A0ABT2RWR3</accession>
<dbReference type="PANTHER" id="PTHR43864">
    <property type="entry name" value="HYPOXANTHINE/GUANINE PHOSPHORIBOSYLTRANSFERASE"/>
    <property type="match status" value="1"/>
</dbReference>
<protein>
    <recommendedName>
        <fullName evidence="5 6">Xanthine phosphoribosyltransferase</fullName>
        <shortName evidence="5">XPRTase</shortName>
        <ecNumber evidence="5 6">2.4.2.22</ecNumber>
    </recommendedName>
</protein>
<dbReference type="NCBIfam" id="TIGR01744">
    <property type="entry name" value="XPRTase"/>
    <property type="match status" value="1"/>
</dbReference>
<reference evidence="8 9" key="1">
    <citation type="journal article" date="2021" name="ISME Commun">
        <title>Automated analysis of genomic sequences facilitates high-throughput and comprehensive description of bacteria.</title>
        <authorList>
            <person name="Hitch T.C.A."/>
        </authorList>
    </citation>
    <scope>NUCLEOTIDE SEQUENCE [LARGE SCALE GENOMIC DNA]</scope>
    <source>
        <strain evidence="8 9">Sanger_04</strain>
    </source>
</reference>
<dbReference type="Pfam" id="PF00156">
    <property type="entry name" value="Pribosyltran"/>
    <property type="match status" value="1"/>
</dbReference>